<dbReference type="Proteomes" id="UP000179145">
    <property type="component" value="Plasmid pKB14400_1"/>
</dbReference>
<evidence type="ECO:0000256" key="1">
    <source>
        <dbReference type="ARBA" id="ARBA00005260"/>
    </source>
</evidence>
<geneLocation type="plasmid" evidence="3">
    <name>pkb14400_1</name>
</geneLocation>
<dbReference type="PANTHER" id="PTHR33677">
    <property type="entry name" value="TRANSCRIPTIONAL REPRESSOR FRMR-RELATED"/>
    <property type="match status" value="1"/>
</dbReference>
<dbReference type="OrthoDB" id="9806052at2"/>
<evidence type="ECO:0000313" key="2">
    <source>
        <dbReference type="EMBL" id="AOX18510.1"/>
    </source>
</evidence>
<dbReference type="Gene3D" id="1.20.58.1000">
    <property type="entry name" value="Metal-sensitive repressor, helix protomer"/>
    <property type="match status" value="1"/>
</dbReference>
<dbReference type="GO" id="GO:0003677">
    <property type="term" value="F:DNA binding"/>
    <property type="evidence" value="ECO:0007669"/>
    <property type="project" value="InterPro"/>
</dbReference>
<keyword evidence="3" id="KW-1185">Reference proteome</keyword>
<dbReference type="GO" id="GO:0046872">
    <property type="term" value="F:metal ion binding"/>
    <property type="evidence" value="ECO:0007669"/>
    <property type="project" value="InterPro"/>
</dbReference>
<proteinExistence type="inferred from homology"/>
<dbReference type="InterPro" id="IPR038390">
    <property type="entry name" value="Metal_Tscrpt_repr_sf"/>
</dbReference>
<dbReference type="AlphaFoldDB" id="A0A1D8UXZ9"/>
<dbReference type="RefSeq" id="WP_070403985.1">
    <property type="nucleotide sequence ID" value="NZ_BJVW01000062.1"/>
</dbReference>
<sequence length="96" mass="10568">MPHTPEAKAKTIARVRRIKGQAEALERAIEAGTECAPLLQQIVALRGAANGLMSEVMESYLQESFASQSPATHGCDPDEQDAKISEILKIVRRYFK</sequence>
<comment type="similarity">
    <text evidence="1">Belongs to the FrmR/RcnR family.</text>
</comment>
<organism evidence="2 3">
    <name type="scientific">Kozakia baliensis</name>
    <dbReference type="NCBI Taxonomy" id="153496"/>
    <lineage>
        <taxon>Bacteria</taxon>
        <taxon>Pseudomonadati</taxon>
        <taxon>Pseudomonadota</taxon>
        <taxon>Alphaproteobacteria</taxon>
        <taxon>Acetobacterales</taxon>
        <taxon>Acetobacteraceae</taxon>
        <taxon>Kozakia</taxon>
    </lineage>
</organism>
<gene>
    <name evidence="2" type="ORF">A0U89_14525</name>
</gene>
<dbReference type="PANTHER" id="PTHR33677:SF5">
    <property type="entry name" value="TRANSCRIPTIONAL REPRESSOR FRMR"/>
    <property type="match status" value="1"/>
</dbReference>
<dbReference type="CDD" id="cd10153">
    <property type="entry name" value="RcnR-FrmR-like_DUF156"/>
    <property type="match status" value="1"/>
</dbReference>
<evidence type="ECO:0000313" key="3">
    <source>
        <dbReference type="Proteomes" id="UP000179145"/>
    </source>
</evidence>
<reference evidence="2 3" key="1">
    <citation type="journal article" date="2016" name="Microb. Cell Fact.">
        <title>Dissection of exopolysaccharide biosynthesis in Kozakia baliensis.</title>
        <authorList>
            <person name="Brandt J.U."/>
            <person name="Jakob F."/>
            <person name="Behr J."/>
            <person name="Geissler A.J."/>
            <person name="Vogel R.F."/>
        </authorList>
    </citation>
    <scope>NUCLEOTIDE SEQUENCE [LARGE SCALE GENOMIC DNA]</scope>
    <source>
        <strain evidence="2 3">DSM 14400</strain>
        <plasmid evidence="3">Plasmid pkb14400_1</plasmid>
    </source>
</reference>
<dbReference type="Pfam" id="PF02583">
    <property type="entry name" value="Trns_repr_metal"/>
    <property type="match status" value="1"/>
</dbReference>
<dbReference type="KEGG" id="kba:A0U89_14525"/>
<dbReference type="InterPro" id="IPR003735">
    <property type="entry name" value="Metal_Tscrpt_repr"/>
</dbReference>
<dbReference type="EMBL" id="CP014675">
    <property type="protein sequence ID" value="AOX18510.1"/>
    <property type="molecule type" value="Genomic_DNA"/>
</dbReference>
<accession>A0A1D8UXZ9</accession>
<protein>
    <submittedName>
        <fullName evidence="2">Regulator</fullName>
    </submittedName>
</protein>
<name>A0A1D8UXZ9_9PROT</name>
<keyword evidence="2" id="KW-0614">Plasmid</keyword>
<dbReference type="GO" id="GO:0045892">
    <property type="term" value="P:negative regulation of DNA-templated transcription"/>
    <property type="evidence" value="ECO:0007669"/>
    <property type="project" value="UniProtKB-ARBA"/>
</dbReference>